<keyword evidence="1" id="KW-0547">Nucleotide-binding</keyword>
<feature type="domain" description="AMP-dependent synthetase/ligase" evidence="3">
    <location>
        <begin position="44"/>
        <end position="426"/>
    </location>
</feature>
<dbReference type="STRING" id="554083.BKD30_08910"/>
<name>A0A1R1L9M7_9MICC</name>
<evidence type="ECO:0000259" key="3">
    <source>
        <dbReference type="Pfam" id="PF00501"/>
    </source>
</evidence>
<dbReference type="PROSITE" id="PS00455">
    <property type="entry name" value="AMP_BINDING"/>
    <property type="match status" value="1"/>
</dbReference>
<evidence type="ECO:0000256" key="1">
    <source>
        <dbReference type="ARBA" id="ARBA00022741"/>
    </source>
</evidence>
<dbReference type="PANTHER" id="PTHR43272:SF33">
    <property type="entry name" value="AMP-BINDING DOMAIN-CONTAINING PROTEIN-RELATED"/>
    <property type="match status" value="1"/>
</dbReference>
<keyword evidence="2" id="KW-0067">ATP-binding</keyword>
<keyword evidence="5" id="KW-1185">Reference proteome</keyword>
<dbReference type="Pfam" id="PF00501">
    <property type="entry name" value="AMP-binding"/>
    <property type="match status" value="1"/>
</dbReference>
<dbReference type="Pfam" id="PF23562">
    <property type="entry name" value="AMP-binding_C_3"/>
    <property type="match status" value="1"/>
</dbReference>
<dbReference type="OrthoDB" id="9803968at2"/>
<dbReference type="Gene3D" id="3.40.50.12780">
    <property type="entry name" value="N-terminal domain of ligase-like"/>
    <property type="match status" value="1"/>
</dbReference>
<organism evidence="4 5">
    <name type="scientific">Tersicoccus phoenicis</name>
    <dbReference type="NCBI Taxonomy" id="554083"/>
    <lineage>
        <taxon>Bacteria</taxon>
        <taxon>Bacillati</taxon>
        <taxon>Actinomycetota</taxon>
        <taxon>Actinomycetes</taxon>
        <taxon>Micrococcales</taxon>
        <taxon>Micrococcaceae</taxon>
        <taxon>Tersicoccus</taxon>
    </lineage>
</organism>
<dbReference type="EMBL" id="MRDE01000063">
    <property type="protein sequence ID" value="OMH24252.1"/>
    <property type="molecule type" value="Genomic_DNA"/>
</dbReference>
<dbReference type="Proteomes" id="UP000187085">
    <property type="component" value="Unassembled WGS sequence"/>
</dbReference>
<dbReference type="GO" id="GO:0004467">
    <property type="term" value="F:long-chain fatty acid-CoA ligase activity"/>
    <property type="evidence" value="ECO:0007669"/>
    <property type="project" value="TreeGrafter"/>
</dbReference>
<dbReference type="GO" id="GO:0016020">
    <property type="term" value="C:membrane"/>
    <property type="evidence" value="ECO:0007669"/>
    <property type="project" value="TreeGrafter"/>
</dbReference>
<dbReference type="RefSeq" id="WP_076704093.1">
    <property type="nucleotide sequence ID" value="NZ_MRDE01000063.1"/>
</dbReference>
<dbReference type="InterPro" id="IPR020845">
    <property type="entry name" value="AMP-binding_CS"/>
</dbReference>
<dbReference type="InterPro" id="IPR000873">
    <property type="entry name" value="AMP-dep_synth/lig_dom"/>
</dbReference>
<comment type="caution">
    <text evidence="4">The sequence shown here is derived from an EMBL/GenBank/DDBJ whole genome shotgun (WGS) entry which is preliminary data.</text>
</comment>
<dbReference type="GO" id="GO:0005524">
    <property type="term" value="F:ATP binding"/>
    <property type="evidence" value="ECO:0007669"/>
    <property type="project" value="UniProtKB-KW"/>
</dbReference>
<evidence type="ECO:0000313" key="5">
    <source>
        <dbReference type="Proteomes" id="UP000187085"/>
    </source>
</evidence>
<keyword evidence="4" id="KW-0436">Ligase</keyword>
<proteinExistence type="predicted"/>
<gene>
    <name evidence="4" type="ORF">BKD30_08910</name>
</gene>
<accession>A0A1R1L9M7</accession>
<evidence type="ECO:0000256" key="2">
    <source>
        <dbReference type="ARBA" id="ARBA00022840"/>
    </source>
</evidence>
<dbReference type="AlphaFoldDB" id="A0A1R1L9M7"/>
<evidence type="ECO:0000313" key="4">
    <source>
        <dbReference type="EMBL" id="OMH24252.1"/>
    </source>
</evidence>
<dbReference type="SUPFAM" id="SSF56801">
    <property type="entry name" value="Acetyl-CoA synthetase-like"/>
    <property type="match status" value="1"/>
</dbReference>
<sequence>MREAVVPALVEVDPDLNITDLLLRQTAKPHDPALFARRGAADAWQDVPATLFLAEVTAVARGLIASGIQPGDRIGIMASTSYQWSLVDFAIWFAGAVSVPVYETSAPSQVAWNLTDSGARAIFVESDRHRAVVDRARELEDLVAVGDVWVMDDAGLAPLIAAGRDVPAATVEDRRSAAGLEDPATVIYTSGTTGRPKGVILTHGNFVRLADNASAALGSVAHEGARTIMFLPLAHVFARFIAVLAVSAGCVVAHTPDVKNLLRDLQGFRPDFILVVPRVFEKVYNASKLKAEDGGRGTIFAAAERVAIDWSRARQAGSVPVGLRLRHALFDRLVYGKLRTAMGGRVRFAVSGGGPLGERLGHFFDGVGVTVLEGYGLTETTAPLTVNTPEKIKIGTVGPALPGNGIRIAEDGEVLAAGVCVTPGYWRRDDLNAEAFSDGWFHTGDLGELDEDGYLRITGRKKEILVTSGGKNVAPSGLEDAIRADSLVSQCIVVGDHRPFISALVTLDEEALPGWLKRHQLPAMSAADAAGNDVVVARVQELVDAANERVSRAESIRAFRVVPTDFTEASGHLTPSLKLRRARVIADFTDLIDEIYAAQRR</sequence>
<dbReference type="PANTHER" id="PTHR43272">
    <property type="entry name" value="LONG-CHAIN-FATTY-ACID--COA LIGASE"/>
    <property type="match status" value="1"/>
</dbReference>
<protein>
    <submittedName>
        <fullName evidence="4">Long-chain fatty acid--CoA ligase</fullName>
    </submittedName>
</protein>
<dbReference type="InterPro" id="IPR042099">
    <property type="entry name" value="ANL_N_sf"/>
</dbReference>
<dbReference type="CDD" id="cd05907">
    <property type="entry name" value="VL_LC_FACS_like"/>
    <property type="match status" value="1"/>
</dbReference>
<reference evidence="4 5" key="1">
    <citation type="submission" date="2016-12" db="EMBL/GenBank/DDBJ databases">
        <title>Draft genome of Tersicoccus phoenicis 1P05MA.</title>
        <authorList>
            <person name="Nakajima Y."/>
            <person name="Yoshizawa S."/>
            <person name="Nakamura K."/>
            <person name="Ogura Y."/>
            <person name="Hayashi T."/>
            <person name="Kogure K."/>
        </authorList>
    </citation>
    <scope>NUCLEOTIDE SEQUENCE [LARGE SCALE GENOMIC DNA]</scope>
    <source>
        <strain evidence="4 5">1p05MA</strain>
    </source>
</reference>